<reference evidence="2" key="1">
    <citation type="submission" date="2022-10" db="EMBL/GenBank/DDBJ databases">
        <authorList>
            <person name="Chen Y."/>
            <person name="Dougan E. K."/>
            <person name="Chan C."/>
            <person name="Rhodes N."/>
            <person name="Thang M."/>
        </authorList>
    </citation>
    <scope>NUCLEOTIDE SEQUENCE</scope>
</reference>
<dbReference type="EMBL" id="CAMXCT010003246">
    <property type="protein sequence ID" value="CAI4003322.1"/>
    <property type="molecule type" value="Genomic_DNA"/>
</dbReference>
<dbReference type="Proteomes" id="UP001152797">
    <property type="component" value="Unassembled WGS sequence"/>
</dbReference>
<keyword evidence="5" id="KW-1185">Reference proteome</keyword>
<feature type="transmembrane region" description="Helical" evidence="1">
    <location>
        <begin position="394"/>
        <end position="418"/>
    </location>
</feature>
<accession>A0A9P1D2U5</accession>
<keyword evidence="1" id="KW-0472">Membrane</keyword>
<dbReference type="SUPFAM" id="SSF52200">
    <property type="entry name" value="Toll/Interleukin receptor TIR domain"/>
    <property type="match status" value="1"/>
</dbReference>
<keyword evidence="1" id="KW-0812">Transmembrane</keyword>
<proteinExistence type="predicted"/>
<feature type="transmembrane region" description="Helical" evidence="1">
    <location>
        <begin position="470"/>
        <end position="487"/>
    </location>
</feature>
<evidence type="ECO:0000313" key="3">
    <source>
        <dbReference type="EMBL" id="CAL1156697.1"/>
    </source>
</evidence>
<evidence type="ECO:0000313" key="5">
    <source>
        <dbReference type="Proteomes" id="UP001152797"/>
    </source>
</evidence>
<keyword evidence="1" id="KW-1133">Transmembrane helix</keyword>
<gene>
    <name evidence="2" type="ORF">C1SCF055_LOCUS29195</name>
</gene>
<organism evidence="2">
    <name type="scientific">Cladocopium goreaui</name>
    <dbReference type="NCBI Taxonomy" id="2562237"/>
    <lineage>
        <taxon>Eukaryota</taxon>
        <taxon>Sar</taxon>
        <taxon>Alveolata</taxon>
        <taxon>Dinophyceae</taxon>
        <taxon>Suessiales</taxon>
        <taxon>Symbiodiniaceae</taxon>
        <taxon>Cladocopium</taxon>
    </lineage>
</organism>
<feature type="transmembrane region" description="Helical" evidence="1">
    <location>
        <begin position="252"/>
        <end position="275"/>
    </location>
</feature>
<dbReference type="AlphaFoldDB" id="A0A9P1D2U5"/>
<name>A0A9P1D2U5_9DINO</name>
<feature type="transmembrane region" description="Helical" evidence="1">
    <location>
        <begin position="125"/>
        <end position="145"/>
    </location>
</feature>
<reference evidence="3" key="2">
    <citation type="submission" date="2024-04" db="EMBL/GenBank/DDBJ databases">
        <authorList>
            <person name="Chen Y."/>
            <person name="Shah S."/>
            <person name="Dougan E. K."/>
            <person name="Thang M."/>
            <person name="Chan C."/>
        </authorList>
    </citation>
    <scope>NUCLEOTIDE SEQUENCE [LARGE SCALE GENOMIC DNA]</scope>
</reference>
<comment type="caution">
    <text evidence="2">The sequence shown here is derived from an EMBL/GenBank/DDBJ whole genome shotgun (WGS) entry which is preliminary data.</text>
</comment>
<evidence type="ECO:0000313" key="2">
    <source>
        <dbReference type="EMBL" id="CAI4003322.1"/>
    </source>
</evidence>
<protein>
    <submittedName>
        <fullName evidence="4">Sushi domain-containing protein</fullName>
    </submittedName>
</protein>
<feature type="transmembrane region" description="Helical" evidence="1">
    <location>
        <begin position="295"/>
        <end position="316"/>
    </location>
</feature>
<sequence>MASAPVFHKTEQPWPQWPCDSEEEVEAVEVVQASRKGTISVPISPGSRLYERAFSTETKQCSVSSHVVLQCGGLVLANGNEEQKHETYSEEFDGQKWDFFISHNWSVKRWQKFLALCLVWSGKKALIFCVCAQLIFFTLVSTGILPVTHSQIDGHEISIWCIGSCLVTYAATFLEHHEVLDLLGIPGYRIFLDKVCVDQSDDQRKRQGIQSITAFLYHSEALVVLYSEIYLKRLWTVFELTTFLAMKPEGQLVVQPVILGPVAVYFVIIQCLRIPEMFLVPMAHDQLLSLELLPALGAYGIMALDLLSLLLGSVFLRRWGCSRSGMAEQLQGFTFEAAECELPADRLEILGAIKELARREGLVPRDASTRVCAESFERLVHEIVPKRMAGAFRLTGITCQIACLMSLPSMALVLDLSAVRLRSLRSTQDAGLLLVMEILQDAMFEALMPISIGLAGIVTGIKAGSCCRDFFSITCCFLLLVLGIWVPGANLMPHLVSYLPGSEVTQVLLLGSILTAQCVVLYFLYFDRARRWLCS</sequence>
<dbReference type="InterPro" id="IPR035897">
    <property type="entry name" value="Toll_tir_struct_dom_sf"/>
</dbReference>
<evidence type="ECO:0000256" key="1">
    <source>
        <dbReference type="SAM" id="Phobius"/>
    </source>
</evidence>
<evidence type="ECO:0000313" key="4">
    <source>
        <dbReference type="EMBL" id="CAL4790634.1"/>
    </source>
</evidence>
<dbReference type="EMBL" id="CAMXCT030003246">
    <property type="protein sequence ID" value="CAL4790634.1"/>
    <property type="molecule type" value="Genomic_DNA"/>
</dbReference>
<dbReference type="EMBL" id="CAMXCT020003246">
    <property type="protein sequence ID" value="CAL1156697.1"/>
    <property type="molecule type" value="Genomic_DNA"/>
</dbReference>
<dbReference type="Gene3D" id="3.40.50.10140">
    <property type="entry name" value="Toll/interleukin-1 receptor homology (TIR) domain"/>
    <property type="match status" value="1"/>
</dbReference>
<dbReference type="OrthoDB" id="428648at2759"/>
<feature type="transmembrane region" description="Helical" evidence="1">
    <location>
        <begin position="507"/>
        <end position="526"/>
    </location>
</feature>
<feature type="transmembrane region" description="Helical" evidence="1">
    <location>
        <begin position="438"/>
        <end position="458"/>
    </location>
</feature>